<dbReference type="Proteomes" id="UP000199400">
    <property type="component" value="Unassembled WGS sequence"/>
</dbReference>
<dbReference type="Gene3D" id="1.25.40.10">
    <property type="entry name" value="Tetratricopeptide repeat domain"/>
    <property type="match status" value="1"/>
</dbReference>
<name>A0A1I2IQD6_9BACT</name>
<gene>
    <name evidence="2" type="ORF">SAMN02745121_08897</name>
</gene>
<dbReference type="Pfam" id="PF13424">
    <property type="entry name" value="TPR_12"/>
    <property type="match status" value="1"/>
</dbReference>
<evidence type="ECO:0000313" key="2">
    <source>
        <dbReference type="EMBL" id="SFF44489.1"/>
    </source>
</evidence>
<feature type="region of interest" description="Disordered" evidence="1">
    <location>
        <begin position="390"/>
        <end position="488"/>
    </location>
</feature>
<sequence>MVTLMVAAAIGAVIVIGMGLLAPSAQHEAPCGDQLVDTVWNTDARAAFARQFAAVAPERSAATLTSITSLIAHWTDAWRLQRRSACTAGAARAARVSCLDRQLGELRAQLAVWEKADASVVDHATAAAAALPSPAECVEARTTTSPASASLLASTAMVDALQRSGRWEEARVHAPAVLAQAERSTELAPKALAMLAVARVELDVHARTAARDHAIAAARAASNAREDDLLAGALLVEAAALIDDHRAADALGVCDAVEAFAARGLPRSERIEIVRADALLQLGRTDEAIVHYRRVIARLAVAAARDPARRLALASAIGSLGSALGKSERIAEGAVELRRALEIEEAALGPQHPEVGRTLHDLAILERENGDIEDAERHFGRARAMLAVMPRREPPPSRRWPPGRARTPSRRSAPTRGRSWPTSRPAVAIAVAPSRSPTRRWLRSPTARASRTRRSELSCTLNSSGGRADHAYARPPARRAYRAHARSR</sequence>
<dbReference type="InterPro" id="IPR011990">
    <property type="entry name" value="TPR-like_helical_dom_sf"/>
</dbReference>
<protein>
    <submittedName>
        <fullName evidence="2">Tetratricopeptide repeat-containing protein</fullName>
    </submittedName>
</protein>
<dbReference type="STRING" id="54.SAMN02745121_08897"/>
<dbReference type="EMBL" id="FOMX01000077">
    <property type="protein sequence ID" value="SFF44489.1"/>
    <property type="molecule type" value="Genomic_DNA"/>
</dbReference>
<keyword evidence="3" id="KW-1185">Reference proteome</keyword>
<evidence type="ECO:0000256" key="1">
    <source>
        <dbReference type="SAM" id="MobiDB-lite"/>
    </source>
</evidence>
<dbReference type="SUPFAM" id="SSF48452">
    <property type="entry name" value="TPR-like"/>
    <property type="match status" value="1"/>
</dbReference>
<organism evidence="2 3">
    <name type="scientific">Nannocystis exedens</name>
    <dbReference type="NCBI Taxonomy" id="54"/>
    <lineage>
        <taxon>Bacteria</taxon>
        <taxon>Pseudomonadati</taxon>
        <taxon>Myxococcota</taxon>
        <taxon>Polyangia</taxon>
        <taxon>Nannocystales</taxon>
        <taxon>Nannocystaceae</taxon>
        <taxon>Nannocystis</taxon>
    </lineage>
</organism>
<feature type="compositionally biased region" description="Basic residues" evidence="1">
    <location>
        <begin position="476"/>
        <end position="488"/>
    </location>
</feature>
<reference evidence="3" key="1">
    <citation type="submission" date="2016-10" db="EMBL/GenBank/DDBJ databases">
        <authorList>
            <person name="Varghese N."/>
            <person name="Submissions S."/>
        </authorList>
    </citation>
    <scope>NUCLEOTIDE SEQUENCE [LARGE SCALE GENOMIC DNA]</scope>
    <source>
        <strain evidence="3">ATCC 25963</strain>
    </source>
</reference>
<dbReference type="RefSeq" id="WP_096327527.1">
    <property type="nucleotide sequence ID" value="NZ_FOMX01000077.1"/>
</dbReference>
<dbReference type="AlphaFoldDB" id="A0A1I2IQD6"/>
<proteinExistence type="predicted"/>
<evidence type="ECO:0000313" key="3">
    <source>
        <dbReference type="Proteomes" id="UP000199400"/>
    </source>
</evidence>
<accession>A0A1I2IQD6</accession>